<dbReference type="InterPro" id="IPR011055">
    <property type="entry name" value="Dup_hybrid_motif"/>
</dbReference>
<keyword evidence="6" id="KW-0418">Kinase</keyword>
<evidence type="ECO:0000256" key="4">
    <source>
        <dbReference type="ARBA" id="ARBA00022679"/>
    </source>
</evidence>
<feature type="domain" description="PTS EIIA type-1" evidence="7">
    <location>
        <begin position="29"/>
        <end position="133"/>
    </location>
</feature>
<evidence type="ECO:0000256" key="3">
    <source>
        <dbReference type="ARBA" id="ARBA00022597"/>
    </source>
</evidence>
<keyword evidence="9" id="KW-1185">Reference proteome</keyword>
<keyword evidence="4" id="KW-0808">Transferase</keyword>
<comment type="subcellular location">
    <subcellularLocation>
        <location evidence="1">Cytoplasm</location>
    </subcellularLocation>
</comment>
<gene>
    <name evidence="8" type="ORF">H8Z77_10345</name>
</gene>
<keyword evidence="2" id="KW-0813">Transport</keyword>
<proteinExistence type="predicted"/>
<organism evidence="8 9">
    <name type="scientific">Clostridium facile</name>
    <dbReference type="NCBI Taxonomy" id="2763035"/>
    <lineage>
        <taxon>Bacteria</taxon>
        <taxon>Bacillati</taxon>
        <taxon>Bacillota</taxon>
        <taxon>Clostridia</taxon>
        <taxon>Eubacteriales</taxon>
        <taxon>Clostridiaceae</taxon>
        <taxon>Clostridium</taxon>
    </lineage>
</organism>
<dbReference type="PROSITE" id="PS51093">
    <property type="entry name" value="PTS_EIIA_TYPE_1"/>
    <property type="match status" value="1"/>
</dbReference>
<comment type="caution">
    <text evidence="8">The sequence shown here is derived from an EMBL/GenBank/DDBJ whole genome shotgun (WGS) entry which is preliminary data.</text>
</comment>
<dbReference type="Proteomes" id="UP000649151">
    <property type="component" value="Unassembled WGS sequence"/>
</dbReference>
<evidence type="ECO:0000313" key="9">
    <source>
        <dbReference type="Proteomes" id="UP000649151"/>
    </source>
</evidence>
<dbReference type="InterPro" id="IPR001127">
    <property type="entry name" value="PTS_EIIA_1_perm"/>
</dbReference>
<keyword evidence="5" id="KW-0598">Phosphotransferase system</keyword>
<dbReference type="PANTHER" id="PTHR45008:SF1">
    <property type="entry name" value="PTS SYSTEM GLUCOSE-SPECIFIC EIIA COMPONENT"/>
    <property type="match status" value="1"/>
</dbReference>
<evidence type="ECO:0000313" key="8">
    <source>
        <dbReference type="EMBL" id="MBC5788403.1"/>
    </source>
</evidence>
<dbReference type="PROSITE" id="PS00371">
    <property type="entry name" value="PTS_EIIA_TYPE_1_HIS"/>
    <property type="match status" value="1"/>
</dbReference>
<evidence type="ECO:0000256" key="6">
    <source>
        <dbReference type="ARBA" id="ARBA00022777"/>
    </source>
</evidence>
<name>A0ABR7ITJ9_9CLOT</name>
<evidence type="ECO:0000256" key="2">
    <source>
        <dbReference type="ARBA" id="ARBA00022448"/>
    </source>
</evidence>
<dbReference type="NCBIfam" id="TIGR00830">
    <property type="entry name" value="PTBA"/>
    <property type="match status" value="1"/>
</dbReference>
<dbReference type="RefSeq" id="WP_186996947.1">
    <property type="nucleotide sequence ID" value="NZ_JACOQK010000001.1"/>
</dbReference>
<evidence type="ECO:0000259" key="7">
    <source>
        <dbReference type="PROSITE" id="PS51093"/>
    </source>
</evidence>
<dbReference type="Pfam" id="PF00358">
    <property type="entry name" value="PTS_EIIA_1"/>
    <property type="match status" value="1"/>
</dbReference>
<dbReference type="PANTHER" id="PTHR45008">
    <property type="entry name" value="PTS SYSTEM GLUCOSE-SPECIFIC EIIA COMPONENT"/>
    <property type="match status" value="1"/>
</dbReference>
<sequence>MFGFGKKKTAKEILATQSGSLVPMEQVPDDVFAKKILGDGIAVLPTDGKVVSPVDGVISNVTDTLHAYGIASDDGLDILVHIGVNTVELKGEGFQALVKEGDHVKAGDPLAQVDLELVASKGYPLHTPIIITNIDEITDLHFEQGDTIAGETVVMTYHHA</sequence>
<accession>A0ABR7ITJ9</accession>
<dbReference type="EMBL" id="JACOQK010000001">
    <property type="protein sequence ID" value="MBC5788403.1"/>
    <property type="molecule type" value="Genomic_DNA"/>
</dbReference>
<evidence type="ECO:0000256" key="5">
    <source>
        <dbReference type="ARBA" id="ARBA00022683"/>
    </source>
</evidence>
<protein>
    <submittedName>
        <fullName evidence="8">PTS glucose transporter subunit IIA</fullName>
    </submittedName>
</protein>
<evidence type="ECO:0000256" key="1">
    <source>
        <dbReference type="ARBA" id="ARBA00004496"/>
    </source>
</evidence>
<dbReference type="InterPro" id="IPR050890">
    <property type="entry name" value="PTS_EIIA_component"/>
</dbReference>
<dbReference type="Gene3D" id="2.70.70.10">
    <property type="entry name" value="Glucose Permease (Domain IIA)"/>
    <property type="match status" value="1"/>
</dbReference>
<dbReference type="SUPFAM" id="SSF51261">
    <property type="entry name" value="Duplicated hybrid motif"/>
    <property type="match status" value="1"/>
</dbReference>
<reference evidence="8 9" key="1">
    <citation type="submission" date="2020-08" db="EMBL/GenBank/DDBJ databases">
        <title>Genome public.</title>
        <authorList>
            <person name="Liu C."/>
            <person name="Sun Q."/>
        </authorList>
    </citation>
    <scope>NUCLEOTIDE SEQUENCE [LARGE SCALE GENOMIC DNA]</scope>
    <source>
        <strain evidence="8 9">NSJ-27</strain>
    </source>
</reference>
<keyword evidence="3 8" id="KW-0762">Sugar transport</keyword>